<feature type="compositionally biased region" description="Polar residues" evidence="1">
    <location>
        <begin position="515"/>
        <end position="534"/>
    </location>
</feature>
<feature type="region of interest" description="Disordered" evidence="1">
    <location>
        <begin position="288"/>
        <end position="334"/>
    </location>
</feature>
<feature type="region of interest" description="Disordered" evidence="1">
    <location>
        <begin position="391"/>
        <end position="428"/>
    </location>
</feature>
<feature type="region of interest" description="Disordered" evidence="1">
    <location>
        <begin position="113"/>
        <end position="233"/>
    </location>
</feature>
<feature type="compositionally biased region" description="Polar residues" evidence="1">
    <location>
        <begin position="1"/>
        <end position="17"/>
    </location>
</feature>
<sequence>MSASEETGPMSFSTPEGSPSLDSPNDGLDSSSLSGSGRDSSLVTLQVKFPSFPRATTPASPLPLPHDFDFPFPHKEHRGQSRDSMDLTPTSSLVVSSLSPGFSIMYHMFVPSSPSPSCPALRDSPLARSYSPPTNLRRPRREKEASPQGNTGACHTSQISSAGSPLGSPSALSYSPISISSAGSPLGSQVAHGCSLNTPPRPQRETEASPRSPIGAWHTSPISSAGSPVGSPSALSYSPISISYAGWSLGSPSALSYSPISISSAGSPLGSPSALSYSPISVSSAGSTLGSHVGPGCSPNTPPRPRRETEASPRGRTAAWHTSPISSAGSPLGSPSDLSYPPISISSVGSPLGSPSALSYSPISISSAGSPLGSPSALSYSPISVSSAGSTLGSHVGPGCSPNTPPRPWWETEASPRGPTAAWHTSPISSAATPLGSASALSYSPISISCAESPQASPVAPGSSPQENGLKEVLSTPALIGGTLSHSHTQAHPAGTPSLLVSLWVTLQTATHFWQQQPTSSEETSPQLDQQPQHSALPGSSSLLDELLSDADILDTAGPFPNSDTEEEELAATLEAPLSEEEFQALLDMLPGSPVPQA</sequence>
<feature type="compositionally biased region" description="Low complexity" evidence="1">
    <location>
        <begin position="220"/>
        <end position="233"/>
    </location>
</feature>
<feature type="compositionally biased region" description="Low complexity" evidence="1">
    <location>
        <begin position="18"/>
        <end position="39"/>
    </location>
</feature>
<organism evidence="2 3">
    <name type="scientific">Eschrichtius robustus</name>
    <name type="common">California gray whale</name>
    <name type="synonym">Eschrichtius gibbosus</name>
    <dbReference type="NCBI Taxonomy" id="9764"/>
    <lineage>
        <taxon>Eukaryota</taxon>
        <taxon>Metazoa</taxon>
        <taxon>Chordata</taxon>
        <taxon>Craniata</taxon>
        <taxon>Vertebrata</taxon>
        <taxon>Euteleostomi</taxon>
        <taxon>Mammalia</taxon>
        <taxon>Eutheria</taxon>
        <taxon>Laurasiatheria</taxon>
        <taxon>Artiodactyla</taxon>
        <taxon>Whippomorpha</taxon>
        <taxon>Cetacea</taxon>
        <taxon>Mysticeti</taxon>
        <taxon>Eschrichtiidae</taxon>
        <taxon>Eschrichtius</taxon>
    </lineage>
</organism>
<feature type="compositionally biased region" description="Low complexity" evidence="1">
    <location>
        <begin position="160"/>
        <end position="188"/>
    </location>
</feature>
<feature type="region of interest" description="Disordered" evidence="1">
    <location>
        <begin position="1"/>
        <end position="39"/>
    </location>
</feature>
<keyword evidence="3" id="KW-1185">Reference proteome</keyword>
<feature type="compositionally biased region" description="Polar residues" evidence="1">
    <location>
        <begin position="147"/>
        <end position="159"/>
    </location>
</feature>
<feature type="region of interest" description="Disordered" evidence="1">
    <location>
        <begin position="52"/>
        <end position="88"/>
    </location>
</feature>
<dbReference type="Proteomes" id="UP001159641">
    <property type="component" value="Unassembled WGS sequence"/>
</dbReference>
<feature type="compositionally biased region" description="Basic and acidic residues" evidence="1">
    <location>
        <begin position="66"/>
        <end position="85"/>
    </location>
</feature>
<gene>
    <name evidence="2" type="ORF">J1605_004853</name>
</gene>
<protein>
    <submittedName>
        <fullName evidence="2">Uncharacterized protein</fullName>
    </submittedName>
</protein>
<dbReference type="EMBL" id="JAIQCJ010001405">
    <property type="protein sequence ID" value="KAJ8789719.1"/>
    <property type="molecule type" value="Genomic_DNA"/>
</dbReference>
<accession>A0AB34HDZ1</accession>
<proteinExistence type="predicted"/>
<evidence type="ECO:0000313" key="3">
    <source>
        <dbReference type="Proteomes" id="UP001159641"/>
    </source>
</evidence>
<comment type="caution">
    <text evidence="2">The sequence shown here is derived from an EMBL/GenBank/DDBJ whole genome shotgun (WGS) entry which is preliminary data.</text>
</comment>
<reference evidence="2 3" key="1">
    <citation type="submission" date="2022-11" db="EMBL/GenBank/DDBJ databases">
        <title>Whole genome sequence of Eschrichtius robustus ER-17-0199.</title>
        <authorList>
            <person name="Bruniche-Olsen A."/>
            <person name="Black A.N."/>
            <person name="Fields C.J."/>
            <person name="Walden K."/>
            <person name="Dewoody J.A."/>
        </authorList>
    </citation>
    <scope>NUCLEOTIDE SEQUENCE [LARGE SCALE GENOMIC DNA]</scope>
    <source>
        <strain evidence="2">ER-17-0199</strain>
        <tissue evidence="2">Blubber</tissue>
    </source>
</reference>
<name>A0AB34HDZ1_ESCRO</name>
<feature type="region of interest" description="Disordered" evidence="1">
    <location>
        <begin position="515"/>
        <end position="567"/>
    </location>
</feature>
<evidence type="ECO:0000256" key="1">
    <source>
        <dbReference type="SAM" id="MobiDB-lite"/>
    </source>
</evidence>
<evidence type="ECO:0000313" key="2">
    <source>
        <dbReference type="EMBL" id="KAJ8789719.1"/>
    </source>
</evidence>
<dbReference type="AlphaFoldDB" id="A0AB34HDZ1"/>